<dbReference type="InterPro" id="IPR003385">
    <property type="entry name" value="Glyco_hydro_77"/>
</dbReference>
<dbReference type="PANTHER" id="PTHR32438:SF5">
    <property type="entry name" value="4-ALPHA-GLUCANOTRANSFERASE DPE1, CHLOROPLASTIC_AMYLOPLASTIC"/>
    <property type="match status" value="1"/>
</dbReference>
<evidence type="ECO:0000256" key="10">
    <source>
        <dbReference type="RuleBase" id="RU361207"/>
    </source>
</evidence>
<dbReference type="Gene3D" id="3.20.20.80">
    <property type="entry name" value="Glycosidases"/>
    <property type="match status" value="1"/>
</dbReference>
<dbReference type="NCBIfam" id="NF011080">
    <property type="entry name" value="PRK14508.1-3"/>
    <property type="match status" value="1"/>
</dbReference>
<comment type="caution">
    <text evidence="11">The sequence shown here is derived from an EMBL/GenBank/DDBJ whole genome shotgun (WGS) entry which is preliminary data.</text>
</comment>
<comment type="catalytic activity">
    <reaction evidence="1 10">
        <text>Transfers a segment of a (1-&gt;4)-alpha-D-glucan to a new position in an acceptor, which may be glucose or a (1-&gt;4)-alpha-D-glucan.</text>
        <dbReference type="EC" id="2.4.1.25"/>
    </reaction>
</comment>
<dbReference type="SUPFAM" id="SSF51445">
    <property type="entry name" value="(Trans)glycosidases"/>
    <property type="match status" value="1"/>
</dbReference>
<dbReference type="EC" id="2.4.1.25" evidence="3 10"/>
<proteinExistence type="inferred from homology"/>
<dbReference type="EMBL" id="JAZGJQ010000007">
    <property type="protein sequence ID" value="MEE6147726.1"/>
    <property type="molecule type" value="Genomic_DNA"/>
</dbReference>
<organism evidence="11 12">
    <name type="scientific">Olsenella absiana</name>
    <dbReference type="NCBI Taxonomy" id="3115222"/>
    <lineage>
        <taxon>Bacteria</taxon>
        <taxon>Bacillati</taxon>
        <taxon>Actinomycetota</taxon>
        <taxon>Coriobacteriia</taxon>
        <taxon>Coriobacteriales</taxon>
        <taxon>Atopobiaceae</taxon>
        <taxon>Olsenella</taxon>
    </lineage>
</organism>
<evidence type="ECO:0000256" key="7">
    <source>
        <dbReference type="ARBA" id="ARBA00023277"/>
    </source>
</evidence>
<reference evidence="11 12" key="1">
    <citation type="submission" date="2024-01" db="EMBL/GenBank/DDBJ databases">
        <title>Description of Olsenella sp. nov., isolated from pig feces.</title>
        <authorList>
            <person name="Chang Y.-H."/>
        </authorList>
    </citation>
    <scope>NUCLEOTIDE SEQUENCE [LARGE SCALE GENOMIC DNA]</scope>
    <source>
        <strain evidence="11 12">YH-ols2223</strain>
    </source>
</reference>
<dbReference type="PANTHER" id="PTHR32438">
    <property type="entry name" value="4-ALPHA-GLUCANOTRANSFERASE DPE1, CHLOROPLASTIC/AMYLOPLASTIC"/>
    <property type="match status" value="1"/>
</dbReference>
<keyword evidence="5 10" id="KW-0328">Glycosyltransferase</keyword>
<dbReference type="RefSeq" id="WP_330958494.1">
    <property type="nucleotide sequence ID" value="NZ_JAZGJQ010000007.1"/>
</dbReference>
<keyword evidence="12" id="KW-1185">Reference proteome</keyword>
<gene>
    <name evidence="11" type="primary">malQ</name>
    <name evidence="11" type="ORF">VXJ25_07000</name>
</gene>
<dbReference type="GO" id="GO:0004134">
    <property type="term" value="F:4-alpha-glucanotransferase activity"/>
    <property type="evidence" value="ECO:0007669"/>
    <property type="project" value="UniProtKB-EC"/>
</dbReference>
<keyword evidence="6 10" id="KW-0808">Transferase</keyword>
<comment type="similarity">
    <text evidence="2 10">Belongs to the disproportionating enzyme family.</text>
</comment>
<accession>A0ABU7RAU2</accession>
<sequence>MRASGVLMPVSALPGPYGIGSFGREAYDFVDFLVRTRQRYWQILPLTTTGFGDSPYQSFSAFAGNPNFIDFDDLLERGLLTEADLADADFGADPGLVDYGRIFTERRRVLERAVPRFFADPPADLNAFLADNASWLDPYCEFMAVKEAFGLKAYYEWPPALRRRGAASARVAAGRPEAVRYHRMTQYLFFSQWRRLKRHANDNGVLVIGDIPIYVSRDSVEMWSSPELFLTDAAGDPTSVAGTPPDQFSSTGQYWGNPIYDWRAMEADGFSWWVGRMRAALALYDVVRIDHFRGFESFWEVPFGSATSASGSWSKGPGTRLFERLSAELGELPVIAEDLGFLTPEVVRMVGETGFPGMKVLQFAFDGRHDSYYLPHHYAPNTVAYVGTHDNQTARGWYETTATPLQREQADRYLHRAPGEPASAAFVRGIAASPSDTCVYCMQDLLDLGDEARINVPATVGGNWRWRLLPGAVTREVEEGLARLTETYFRVPGAPTPELPQ</sequence>
<dbReference type="InterPro" id="IPR017853">
    <property type="entry name" value="GH"/>
</dbReference>
<evidence type="ECO:0000256" key="9">
    <source>
        <dbReference type="ARBA" id="ARBA00031501"/>
    </source>
</evidence>
<dbReference type="Pfam" id="PF02446">
    <property type="entry name" value="Glyco_hydro_77"/>
    <property type="match status" value="1"/>
</dbReference>
<evidence type="ECO:0000256" key="3">
    <source>
        <dbReference type="ARBA" id="ARBA00012560"/>
    </source>
</evidence>
<dbReference type="Proteomes" id="UP001332931">
    <property type="component" value="Unassembled WGS sequence"/>
</dbReference>
<keyword evidence="7 10" id="KW-0119">Carbohydrate metabolism</keyword>
<dbReference type="NCBIfam" id="TIGR00217">
    <property type="entry name" value="malQ"/>
    <property type="match status" value="1"/>
</dbReference>
<evidence type="ECO:0000256" key="6">
    <source>
        <dbReference type="ARBA" id="ARBA00022679"/>
    </source>
</evidence>
<evidence type="ECO:0000313" key="12">
    <source>
        <dbReference type="Proteomes" id="UP001332931"/>
    </source>
</evidence>
<name>A0ABU7RAU2_9ACTN</name>
<evidence type="ECO:0000256" key="8">
    <source>
        <dbReference type="ARBA" id="ARBA00031423"/>
    </source>
</evidence>
<evidence type="ECO:0000313" key="11">
    <source>
        <dbReference type="EMBL" id="MEE6147726.1"/>
    </source>
</evidence>
<evidence type="ECO:0000256" key="1">
    <source>
        <dbReference type="ARBA" id="ARBA00000439"/>
    </source>
</evidence>
<protein>
    <recommendedName>
        <fullName evidence="4 10">4-alpha-glucanotransferase</fullName>
        <ecNumber evidence="3 10">2.4.1.25</ecNumber>
    </recommendedName>
    <alternativeName>
        <fullName evidence="8 10">Amylomaltase</fullName>
    </alternativeName>
    <alternativeName>
        <fullName evidence="9 10">Disproportionating enzyme</fullName>
    </alternativeName>
</protein>
<evidence type="ECO:0000256" key="2">
    <source>
        <dbReference type="ARBA" id="ARBA00005684"/>
    </source>
</evidence>
<evidence type="ECO:0000256" key="5">
    <source>
        <dbReference type="ARBA" id="ARBA00022676"/>
    </source>
</evidence>
<evidence type="ECO:0000256" key="4">
    <source>
        <dbReference type="ARBA" id="ARBA00020295"/>
    </source>
</evidence>